<evidence type="ECO:0000313" key="2">
    <source>
        <dbReference type="Proteomes" id="UP000807353"/>
    </source>
</evidence>
<reference evidence="1" key="1">
    <citation type="submission" date="2020-11" db="EMBL/GenBank/DDBJ databases">
        <authorList>
            <consortium name="DOE Joint Genome Institute"/>
            <person name="Ahrendt S."/>
            <person name="Riley R."/>
            <person name="Andreopoulos W."/>
            <person name="Labutti K."/>
            <person name="Pangilinan J."/>
            <person name="Ruiz-Duenas F.J."/>
            <person name="Barrasa J.M."/>
            <person name="Sanchez-Garcia M."/>
            <person name="Camarero S."/>
            <person name="Miyauchi S."/>
            <person name="Serrano A."/>
            <person name="Linde D."/>
            <person name="Babiker R."/>
            <person name="Drula E."/>
            <person name="Ayuso-Fernandez I."/>
            <person name="Pacheco R."/>
            <person name="Padilla G."/>
            <person name="Ferreira P."/>
            <person name="Barriuso J."/>
            <person name="Kellner H."/>
            <person name="Castanera R."/>
            <person name="Alfaro M."/>
            <person name="Ramirez L."/>
            <person name="Pisabarro A.G."/>
            <person name="Kuo A."/>
            <person name="Tritt A."/>
            <person name="Lipzen A."/>
            <person name="He G."/>
            <person name="Yan M."/>
            <person name="Ng V."/>
            <person name="Cullen D."/>
            <person name="Martin F."/>
            <person name="Rosso M.-N."/>
            <person name="Henrissat B."/>
            <person name="Hibbett D."/>
            <person name="Martinez A.T."/>
            <person name="Grigoriev I.V."/>
        </authorList>
    </citation>
    <scope>NUCLEOTIDE SEQUENCE</scope>
    <source>
        <strain evidence="1">CBS 247.69</strain>
    </source>
</reference>
<dbReference type="Proteomes" id="UP000807353">
    <property type="component" value="Unassembled WGS sequence"/>
</dbReference>
<dbReference type="EMBL" id="MU150229">
    <property type="protein sequence ID" value="KAF9469666.1"/>
    <property type="molecule type" value="Genomic_DNA"/>
</dbReference>
<sequence>MSHTCPRYQPDQPRSCGTNPLKILLTSYIYTNNVLFKFWGGQWRCRVMGTEMRPGWALNAMHK</sequence>
<organism evidence="1 2">
    <name type="scientific">Collybia nuda</name>
    <dbReference type="NCBI Taxonomy" id="64659"/>
    <lineage>
        <taxon>Eukaryota</taxon>
        <taxon>Fungi</taxon>
        <taxon>Dikarya</taxon>
        <taxon>Basidiomycota</taxon>
        <taxon>Agaricomycotina</taxon>
        <taxon>Agaricomycetes</taxon>
        <taxon>Agaricomycetidae</taxon>
        <taxon>Agaricales</taxon>
        <taxon>Tricholomatineae</taxon>
        <taxon>Clitocybaceae</taxon>
        <taxon>Collybia</taxon>
    </lineage>
</organism>
<dbReference type="AlphaFoldDB" id="A0A9P5YKV3"/>
<accession>A0A9P5YKV3</accession>
<gene>
    <name evidence="1" type="ORF">BDZ94DRAFT_1242966</name>
</gene>
<comment type="caution">
    <text evidence="1">The sequence shown here is derived from an EMBL/GenBank/DDBJ whole genome shotgun (WGS) entry which is preliminary data.</text>
</comment>
<keyword evidence="2" id="KW-1185">Reference proteome</keyword>
<evidence type="ECO:0000313" key="1">
    <source>
        <dbReference type="EMBL" id="KAF9469666.1"/>
    </source>
</evidence>
<protein>
    <submittedName>
        <fullName evidence="1">Uncharacterized protein</fullName>
    </submittedName>
</protein>
<name>A0A9P5YKV3_9AGAR</name>
<proteinExistence type="predicted"/>